<dbReference type="PANTHER" id="PTHR11604:SF0">
    <property type="entry name" value="PROFILIN"/>
    <property type="match status" value="1"/>
</dbReference>
<comment type="similarity">
    <text evidence="2 7">Belongs to the profilin family.</text>
</comment>
<dbReference type="OrthoDB" id="421374at2759"/>
<evidence type="ECO:0000256" key="6">
    <source>
        <dbReference type="ARBA" id="ARBA00025549"/>
    </source>
</evidence>
<dbReference type="AlphaFoldDB" id="A0A2P6NS40"/>
<comment type="function">
    <text evidence="6">Binds to actin and affects the structure of the cytoskeleton. At high concentrations, profilin prevents the polymerization of actin, whereas it enhances it at low concentrations. By binding to PIP2, it inhibits the formation of IP3 and DG.</text>
</comment>
<name>A0A2P6NS40_9EUKA</name>
<sequence length="206" mass="22329">MSTFCCPERKKSHPYLHYNREYKAASDILTYRRVSGARRAFQNSASQQRVTLQVCSTSFAEIFFIPYLHILLRFSLSLKKMSWQAYVDTNLVGTGNVTQAAIFGHDGSKWASSSTLNVSAAEAKALVGGFKDPSGLRAAGIHLGGTKYMTLKADDRSIYGKKGAAGVITVKTGKAVLIGVYGENTQPGAAASTVEKLADYLIEQGF</sequence>
<dbReference type="GO" id="GO:0003785">
    <property type="term" value="F:actin monomer binding"/>
    <property type="evidence" value="ECO:0007669"/>
    <property type="project" value="TreeGrafter"/>
</dbReference>
<keyword evidence="3" id="KW-0963">Cytoplasm</keyword>
<dbReference type="CDD" id="cd00148">
    <property type="entry name" value="PROF"/>
    <property type="match status" value="1"/>
</dbReference>
<dbReference type="GO" id="GO:0045010">
    <property type="term" value="P:actin nucleation"/>
    <property type="evidence" value="ECO:0007669"/>
    <property type="project" value="UniProtKB-ARBA"/>
</dbReference>
<dbReference type="PRINTS" id="PR01640">
    <property type="entry name" value="PROFILINPLNT"/>
</dbReference>
<dbReference type="FunCoup" id="A0A2P6NS40">
    <property type="interactions" value="49"/>
</dbReference>
<dbReference type="InterPro" id="IPR048278">
    <property type="entry name" value="PFN"/>
</dbReference>
<keyword evidence="4 7" id="KW-0009">Actin-binding</keyword>
<proteinExistence type="inferred from homology"/>
<dbReference type="SUPFAM" id="SSF55770">
    <property type="entry name" value="Profilin (actin-binding protein)"/>
    <property type="match status" value="1"/>
</dbReference>
<evidence type="ECO:0000313" key="8">
    <source>
        <dbReference type="EMBL" id="PRP86688.1"/>
    </source>
</evidence>
<dbReference type="FunFam" id="3.30.450.30:FF:000001">
    <property type="entry name" value="Profilin"/>
    <property type="match status" value="1"/>
</dbReference>
<organism evidence="8 9">
    <name type="scientific">Planoprotostelium fungivorum</name>
    <dbReference type="NCBI Taxonomy" id="1890364"/>
    <lineage>
        <taxon>Eukaryota</taxon>
        <taxon>Amoebozoa</taxon>
        <taxon>Evosea</taxon>
        <taxon>Variosea</taxon>
        <taxon>Cavosteliida</taxon>
        <taxon>Cavosteliaceae</taxon>
        <taxon>Planoprotostelium</taxon>
    </lineage>
</organism>
<dbReference type="GO" id="GO:0005856">
    <property type="term" value="C:cytoskeleton"/>
    <property type="evidence" value="ECO:0007669"/>
    <property type="project" value="UniProtKB-SubCell"/>
</dbReference>
<evidence type="ECO:0000256" key="1">
    <source>
        <dbReference type="ARBA" id="ARBA00004245"/>
    </source>
</evidence>
<keyword evidence="5" id="KW-0206">Cytoskeleton</keyword>
<evidence type="ECO:0000256" key="7">
    <source>
        <dbReference type="RuleBase" id="RU003909"/>
    </source>
</evidence>
<dbReference type="Pfam" id="PF00235">
    <property type="entry name" value="Profilin"/>
    <property type="match status" value="1"/>
</dbReference>
<dbReference type="STRING" id="1890364.A0A2P6NS40"/>
<dbReference type="PRINTS" id="PR00392">
    <property type="entry name" value="PROFILIN"/>
</dbReference>
<dbReference type="PANTHER" id="PTHR11604">
    <property type="entry name" value="PROFILIN"/>
    <property type="match status" value="1"/>
</dbReference>
<accession>A0A2P6NS40</accession>
<dbReference type="InterPro" id="IPR036140">
    <property type="entry name" value="PFN_sf"/>
</dbReference>
<dbReference type="GO" id="GO:0005938">
    <property type="term" value="C:cell cortex"/>
    <property type="evidence" value="ECO:0007669"/>
    <property type="project" value="TreeGrafter"/>
</dbReference>
<dbReference type="SMART" id="SM00392">
    <property type="entry name" value="PROF"/>
    <property type="match status" value="1"/>
</dbReference>
<comment type="subcellular location">
    <subcellularLocation>
        <location evidence="1">Cytoplasm</location>
        <location evidence="1">Cytoskeleton</location>
    </subcellularLocation>
</comment>
<dbReference type="EMBL" id="MDYQ01000028">
    <property type="protein sequence ID" value="PRP86688.1"/>
    <property type="molecule type" value="Genomic_DNA"/>
</dbReference>
<gene>
    <name evidence="8" type="ORF">PROFUN_05167</name>
</gene>
<reference evidence="8 9" key="1">
    <citation type="journal article" date="2018" name="Genome Biol. Evol.">
        <title>Multiple Roots of Fruiting Body Formation in Amoebozoa.</title>
        <authorList>
            <person name="Hillmann F."/>
            <person name="Forbes G."/>
            <person name="Novohradska S."/>
            <person name="Ferling I."/>
            <person name="Riege K."/>
            <person name="Groth M."/>
            <person name="Westermann M."/>
            <person name="Marz M."/>
            <person name="Spaller T."/>
            <person name="Winckler T."/>
            <person name="Schaap P."/>
            <person name="Glockner G."/>
        </authorList>
    </citation>
    <scope>NUCLEOTIDE SEQUENCE [LARGE SCALE GENOMIC DNA]</scope>
    <source>
        <strain evidence="8 9">Jena</strain>
    </source>
</reference>
<keyword evidence="9" id="KW-1185">Reference proteome</keyword>
<evidence type="ECO:0000256" key="4">
    <source>
        <dbReference type="ARBA" id="ARBA00023203"/>
    </source>
</evidence>
<evidence type="ECO:0000256" key="5">
    <source>
        <dbReference type="ARBA" id="ARBA00023212"/>
    </source>
</evidence>
<dbReference type="InterPro" id="IPR005455">
    <property type="entry name" value="PFN_euk"/>
</dbReference>
<dbReference type="Gene3D" id="3.30.450.30">
    <property type="entry name" value="Dynein light chain 2a, cytoplasmic"/>
    <property type="match status" value="1"/>
</dbReference>
<dbReference type="InParanoid" id="A0A2P6NS40"/>
<protein>
    <recommendedName>
        <fullName evidence="7">Profilin</fullName>
    </recommendedName>
</protein>
<evidence type="ECO:0000313" key="9">
    <source>
        <dbReference type="Proteomes" id="UP000241769"/>
    </source>
</evidence>
<dbReference type="Proteomes" id="UP000241769">
    <property type="component" value="Unassembled WGS sequence"/>
</dbReference>
<evidence type="ECO:0000256" key="2">
    <source>
        <dbReference type="ARBA" id="ARBA00010058"/>
    </source>
</evidence>
<evidence type="ECO:0000256" key="3">
    <source>
        <dbReference type="ARBA" id="ARBA00022490"/>
    </source>
</evidence>
<comment type="caution">
    <text evidence="8">The sequence shown here is derived from an EMBL/GenBank/DDBJ whole genome shotgun (WGS) entry which is preliminary data.</text>
</comment>
<dbReference type="GO" id="GO:0030838">
    <property type="term" value="P:positive regulation of actin filament polymerization"/>
    <property type="evidence" value="ECO:0007669"/>
    <property type="project" value="UniProtKB-ARBA"/>
</dbReference>
<dbReference type="GO" id="GO:0030837">
    <property type="term" value="P:negative regulation of actin filament polymerization"/>
    <property type="evidence" value="ECO:0007669"/>
    <property type="project" value="UniProtKB-ARBA"/>
</dbReference>